<dbReference type="Pfam" id="PF17900">
    <property type="entry name" value="Peptidase_M1_N"/>
    <property type="match status" value="1"/>
</dbReference>
<dbReference type="InterPro" id="IPR050344">
    <property type="entry name" value="Peptidase_M1_aminopeptidases"/>
</dbReference>
<evidence type="ECO:0000256" key="12">
    <source>
        <dbReference type="SAM" id="MobiDB-lite"/>
    </source>
</evidence>
<protein>
    <recommendedName>
        <fullName evidence="5">Aminopeptidase N</fullName>
        <ecNumber evidence="4">3.4.11.2</ecNumber>
    </recommendedName>
</protein>
<evidence type="ECO:0000259" key="14">
    <source>
        <dbReference type="Pfam" id="PF17900"/>
    </source>
</evidence>
<dbReference type="Gene3D" id="2.60.40.1730">
    <property type="entry name" value="tricorn interacting facor f3 domain"/>
    <property type="match status" value="1"/>
</dbReference>
<evidence type="ECO:0000256" key="7">
    <source>
        <dbReference type="ARBA" id="ARBA00022670"/>
    </source>
</evidence>
<evidence type="ECO:0000256" key="3">
    <source>
        <dbReference type="ARBA" id="ARBA00010136"/>
    </source>
</evidence>
<dbReference type="GO" id="GO:0005737">
    <property type="term" value="C:cytoplasm"/>
    <property type="evidence" value="ECO:0007669"/>
    <property type="project" value="TreeGrafter"/>
</dbReference>
<evidence type="ECO:0000256" key="11">
    <source>
        <dbReference type="ARBA" id="ARBA00023049"/>
    </source>
</evidence>
<organism evidence="15 16">
    <name type="scientific">Candidatus Nitrohelix vancouverensis</name>
    <dbReference type="NCBI Taxonomy" id="2705534"/>
    <lineage>
        <taxon>Bacteria</taxon>
        <taxon>Pseudomonadati</taxon>
        <taxon>Nitrospinota/Tectimicrobiota group</taxon>
        <taxon>Nitrospinota</taxon>
        <taxon>Nitrospinia</taxon>
        <taxon>Nitrospinales</taxon>
        <taxon>Nitrospinaceae</taxon>
        <taxon>Candidatus Nitrohelix</taxon>
    </lineage>
</organism>
<dbReference type="GO" id="GO:0042277">
    <property type="term" value="F:peptide binding"/>
    <property type="evidence" value="ECO:0007669"/>
    <property type="project" value="TreeGrafter"/>
</dbReference>
<evidence type="ECO:0000256" key="6">
    <source>
        <dbReference type="ARBA" id="ARBA00022438"/>
    </source>
</evidence>
<comment type="cofactor">
    <cofactor evidence="2">
        <name>Zn(2+)</name>
        <dbReference type="ChEBI" id="CHEBI:29105"/>
    </cofactor>
</comment>
<comment type="catalytic activity">
    <reaction evidence="1">
        <text>Release of an N-terminal amino acid, Xaa-|-Yaa- from a peptide, amide or arylamide. Xaa is preferably Ala, but may be most amino acids including Pro (slow action). When a terminal hydrophobic residue is followed by a prolyl residue, the two may be released as an intact Xaa-Pro dipeptide.</text>
        <dbReference type="EC" id="3.4.11.2"/>
    </reaction>
</comment>
<evidence type="ECO:0000256" key="9">
    <source>
        <dbReference type="ARBA" id="ARBA00022801"/>
    </source>
</evidence>
<keyword evidence="6" id="KW-0031">Aminopeptidase</keyword>
<dbReference type="PRINTS" id="PR00756">
    <property type="entry name" value="ALADIPTASE"/>
</dbReference>
<dbReference type="PANTHER" id="PTHR11533:SF174">
    <property type="entry name" value="PUROMYCIN-SENSITIVE AMINOPEPTIDASE-RELATED"/>
    <property type="match status" value="1"/>
</dbReference>
<dbReference type="SUPFAM" id="SSF63737">
    <property type="entry name" value="Leukotriene A4 hydrolase N-terminal domain"/>
    <property type="match status" value="1"/>
</dbReference>
<keyword evidence="7" id="KW-0645">Protease</keyword>
<dbReference type="GO" id="GO:0006508">
    <property type="term" value="P:proteolysis"/>
    <property type="evidence" value="ECO:0007669"/>
    <property type="project" value="UniProtKB-KW"/>
</dbReference>
<dbReference type="SUPFAM" id="SSF55486">
    <property type="entry name" value="Metalloproteases ('zincins'), catalytic domain"/>
    <property type="match status" value="1"/>
</dbReference>
<dbReference type="Gene3D" id="1.10.390.10">
    <property type="entry name" value="Neutral Protease Domain 2"/>
    <property type="match status" value="1"/>
</dbReference>
<dbReference type="EMBL" id="CP048620">
    <property type="protein sequence ID" value="QPJ66520.1"/>
    <property type="molecule type" value="Genomic_DNA"/>
</dbReference>
<evidence type="ECO:0000256" key="5">
    <source>
        <dbReference type="ARBA" id="ARBA00015611"/>
    </source>
</evidence>
<dbReference type="SMART" id="SM00567">
    <property type="entry name" value="EZ_HEAT"/>
    <property type="match status" value="4"/>
</dbReference>
<evidence type="ECO:0000256" key="1">
    <source>
        <dbReference type="ARBA" id="ARBA00000098"/>
    </source>
</evidence>
<name>A0A7T0C4U6_9BACT</name>
<dbReference type="InterPro" id="IPR045357">
    <property type="entry name" value="Aminopeptidase_N-like_N"/>
</dbReference>
<dbReference type="InterPro" id="IPR011989">
    <property type="entry name" value="ARM-like"/>
</dbReference>
<dbReference type="CDD" id="cd09603">
    <property type="entry name" value="M1_APN_like"/>
    <property type="match status" value="1"/>
</dbReference>
<dbReference type="GO" id="GO:0016285">
    <property type="term" value="F:alanyl aminopeptidase activity"/>
    <property type="evidence" value="ECO:0007669"/>
    <property type="project" value="UniProtKB-EC"/>
</dbReference>
<dbReference type="SUPFAM" id="SSF48371">
    <property type="entry name" value="ARM repeat"/>
    <property type="match status" value="1"/>
</dbReference>
<dbReference type="AlphaFoldDB" id="A0A7T0C4U6"/>
<dbReference type="GO" id="GO:0005615">
    <property type="term" value="C:extracellular space"/>
    <property type="evidence" value="ECO:0007669"/>
    <property type="project" value="TreeGrafter"/>
</dbReference>
<keyword evidence="8" id="KW-0479">Metal-binding</keyword>
<evidence type="ECO:0000313" key="15">
    <source>
        <dbReference type="EMBL" id="QPJ66520.1"/>
    </source>
</evidence>
<accession>A0A7T0C4U6</accession>
<keyword evidence="9" id="KW-0378">Hydrolase</keyword>
<comment type="similarity">
    <text evidence="3">Belongs to the peptidase M1 family.</text>
</comment>
<dbReference type="KEGG" id="nva:G3M78_14375"/>
<dbReference type="EC" id="3.4.11.2" evidence="4"/>
<dbReference type="Pfam" id="PF13646">
    <property type="entry name" value="HEAT_2"/>
    <property type="match status" value="1"/>
</dbReference>
<reference evidence="16" key="1">
    <citation type="submission" date="2020-02" db="EMBL/GenBank/DDBJ databases">
        <title>Genomic and physiological characterization of two novel Nitrospinaceae genera.</title>
        <authorList>
            <person name="Mueller A.J."/>
            <person name="Jung M.-Y."/>
            <person name="Strachan C.R."/>
            <person name="Herbold C.W."/>
            <person name="Kirkegaard R.H."/>
            <person name="Daims H."/>
        </authorList>
    </citation>
    <scope>NUCLEOTIDE SEQUENCE [LARGE SCALE GENOMIC DNA]</scope>
</reference>
<feature type="domain" description="Aminopeptidase N-like N-terminal" evidence="14">
    <location>
        <begin position="33"/>
        <end position="207"/>
    </location>
</feature>
<evidence type="ECO:0000256" key="10">
    <source>
        <dbReference type="ARBA" id="ARBA00022833"/>
    </source>
</evidence>
<dbReference type="InterPro" id="IPR016024">
    <property type="entry name" value="ARM-type_fold"/>
</dbReference>
<dbReference type="Proteomes" id="UP000594464">
    <property type="component" value="Chromosome"/>
</dbReference>
<dbReference type="GO" id="GO:0043171">
    <property type="term" value="P:peptide catabolic process"/>
    <property type="evidence" value="ECO:0007669"/>
    <property type="project" value="TreeGrafter"/>
</dbReference>
<evidence type="ECO:0000313" key="16">
    <source>
        <dbReference type="Proteomes" id="UP000594464"/>
    </source>
</evidence>
<evidence type="ECO:0000256" key="2">
    <source>
        <dbReference type="ARBA" id="ARBA00001947"/>
    </source>
</evidence>
<dbReference type="GO" id="GO:0008270">
    <property type="term" value="F:zinc ion binding"/>
    <property type="evidence" value="ECO:0007669"/>
    <property type="project" value="InterPro"/>
</dbReference>
<keyword evidence="11" id="KW-0482">Metalloprotease</keyword>
<keyword evidence="10" id="KW-0862">Zinc</keyword>
<dbReference type="GO" id="GO:0070006">
    <property type="term" value="F:metalloaminopeptidase activity"/>
    <property type="evidence" value="ECO:0007669"/>
    <property type="project" value="TreeGrafter"/>
</dbReference>
<feature type="compositionally biased region" description="Basic residues" evidence="12">
    <location>
        <begin position="850"/>
        <end position="860"/>
    </location>
</feature>
<dbReference type="PANTHER" id="PTHR11533">
    <property type="entry name" value="PROTEASE M1 ZINC METALLOPROTEASE"/>
    <property type="match status" value="1"/>
</dbReference>
<dbReference type="InterPro" id="IPR004155">
    <property type="entry name" value="PBS_lyase_HEAT"/>
</dbReference>
<sequence length="860" mass="98141">MQGDSEHWALLDRKSFAHKGAKAHFAPDQVIAPNHLSLELSFDWDEERVWGSTEYELIVRGKSAEVLTLDAVNLNISSVELNSKKADFDNTGERLNVDLGKRYAQGSLLKLKIQHSVTRPTAGIYFTKPDAQYPERFKTVWTQGQDEDSKYYFPCFDQPSFKQKTEVRLHLPPGMFGLSNGTLLRKKTTAEESFFHYEMELPYSTYLLSIVAGEFSETRERWKGVDVVWYVQKGREREGRNAFRDTGKIIEFFSDYTGFPYPYKHYTQIAAPEFIFGGMENFTVTTQTDLTLHDDRAALDGDSNGLVAHEAAHSWFGNIMTAKSWAHAWLHESFATYFDALYTRESKGEDEFRYQLLEDAETYFSEDIRYRRPIVTNIYKEPIDLFDAHLYPGGAVRLHYLKSVIGEDNFREGLKLFLNRHQYALAETVDLARALEETTGTNLDEWFQQWIFRGGYPTLEFSMQWDSKTNTASVSVKQTQKAEKDDADSLFRLNLDLRFYFAKGSETFPIEIKEKEEKYFFKLKSAPRFARLDPEFHLPCKKVQLEMGRPMLQAQLKNDPDPIGRIEAAAALTKKPSSEDVSVLSQQLLKEKQWGVAGRIARALGAIGGEAAREGLLKGLKIKNPRIRCAVVRALSTYKNDEKVALELRKLAKKDASYRVEAAALEALGMIKDRDSIPLLEKSLHKESHNDMAQAGIYRALARLEDESSWPVLVEGADYGASKNARPAAMRALAALAKRWERLKPQALELLARFAAEDRGTPAAVFRGKLGAIGAMHFLDDTQAISHLRRLADSEADGRLRRRAEDTIAHLRNTARKPQEFSDMREEMDELIKESRSLRDRLEKIEKTKNAKPKKGKAKK</sequence>
<feature type="domain" description="Peptidase M1 membrane alanine aminopeptidase" evidence="13">
    <location>
        <begin position="243"/>
        <end position="450"/>
    </location>
</feature>
<proteinExistence type="inferred from homology"/>
<feature type="compositionally biased region" description="Basic and acidic residues" evidence="12">
    <location>
        <begin position="817"/>
        <end position="849"/>
    </location>
</feature>
<dbReference type="GO" id="GO:0016020">
    <property type="term" value="C:membrane"/>
    <property type="evidence" value="ECO:0007669"/>
    <property type="project" value="TreeGrafter"/>
</dbReference>
<feature type="region of interest" description="Disordered" evidence="12">
    <location>
        <begin position="813"/>
        <end position="860"/>
    </location>
</feature>
<dbReference type="InterPro" id="IPR042097">
    <property type="entry name" value="Aminopeptidase_N-like_N_sf"/>
</dbReference>
<dbReference type="InterPro" id="IPR001930">
    <property type="entry name" value="Peptidase_M1"/>
</dbReference>
<dbReference type="InterPro" id="IPR027268">
    <property type="entry name" value="Peptidase_M4/M1_CTD_sf"/>
</dbReference>
<dbReference type="Pfam" id="PF01433">
    <property type="entry name" value="Peptidase_M1"/>
    <property type="match status" value="1"/>
</dbReference>
<dbReference type="Gene3D" id="1.25.10.10">
    <property type="entry name" value="Leucine-rich Repeat Variant"/>
    <property type="match status" value="2"/>
</dbReference>
<gene>
    <name evidence="15" type="ORF">G3M78_14375</name>
</gene>
<dbReference type="InterPro" id="IPR014782">
    <property type="entry name" value="Peptidase_M1_dom"/>
</dbReference>
<evidence type="ECO:0000259" key="13">
    <source>
        <dbReference type="Pfam" id="PF01433"/>
    </source>
</evidence>
<evidence type="ECO:0000256" key="4">
    <source>
        <dbReference type="ARBA" id="ARBA00012564"/>
    </source>
</evidence>
<evidence type="ECO:0000256" key="8">
    <source>
        <dbReference type="ARBA" id="ARBA00022723"/>
    </source>
</evidence>